<name>U6RAL4_9BACT</name>
<keyword evidence="5" id="KW-1185">Reference proteome</keyword>
<dbReference type="InterPro" id="IPR013784">
    <property type="entry name" value="Carb-bd-like_fold"/>
</dbReference>
<feature type="region of interest" description="Disordered" evidence="2">
    <location>
        <begin position="361"/>
        <end position="382"/>
    </location>
</feature>
<organism evidence="4 5">
    <name type="scientific">Phocaeicola massiliensis B84634 = Timone 84634 = DSM 17679 = JCM 13223</name>
    <dbReference type="NCBI Taxonomy" id="1121098"/>
    <lineage>
        <taxon>Bacteria</taxon>
        <taxon>Pseudomonadati</taxon>
        <taxon>Bacteroidota</taxon>
        <taxon>Bacteroidia</taxon>
        <taxon>Bacteroidales</taxon>
        <taxon>Bacteroidaceae</taxon>
        <taxon>Phocaeicola</taxon>
    </lineage>
</organism>
<dbReference type="EMBL" id="AQHY01000039">
    <property type="protein sequence ID" value="EOA52776.1"/>
    <property type="molecule type" value="Genomic_DNA"/>
</dbReference>
<dbReference type="PATRIC" id="fig|1121098.3.peg.3478"/>
<evidence type="ECO:0000256" key="1">
    <source>
        <dbReference type="ARBA" id="ARBA00022729"/>
    </source>
</evidence>
<gene>
    <name evidence="4" type="ORF">HMPREF1534_03429</name>
</gene>
<dbReference type="HOGENOM" id="CLU_014237_0_0_10"/>
<evidence type="ECO:0000313" key="5">
    <source>
        <dbReference type="Proteomes" id="UP000017831"/>
    </source>
</evidence>
<keyword evidence="1" id="KW-0732">Signal</keyword>
<dbReference type="Proteomes" id="UP000017831">
    <property type="component" value="Unassembled WGS sequence"/>
</dbReference>
<feature type="compositionally biased region" description="Basic and acidic residues" evidence="2">
    <location>
        <begin position="605"/>
        <end position="620"/>
    </location>
</feature>
<feature type="region of interest" description="Disordered" evidence="2">
    <location>
        <begin position="605"/>
        <end position="628"/>
    </location>
</feature>
<accession>U6RAL4</accession>
<feature type="domain" description="SbsA Ig-like" evidence="3">
    <location>
        <begin position="21"/>
        <end position="120"/>
    </location>
</feature>
<dbReference type="Pfam" id="PF13205">
    <property type="entry name" value="Big_5"/>
    <property type="match status" value="1"/>
</dbReference>
<protein>
    <recommendedName>
        <fullName evidence="3">SbsA Ig-like domain-containing protein</fullName>
    </recommendedName>
</protein>
<evidence type="ECO:0000313" key="4">
    <source>
        <dbReference type="EMBL" id="EOA52776.1"/>
    </source>
</evidence>
<dbReference type="AlphaFoldDB" id="U6RAL4"/>
<evidence type="ECO:0000259" key="3">
    <source>
        <dbReference type="Pfam" id="PF13205"/>
    </source>
</evidence>
<dbReference type="InterPro" id="IPR032812">
    <property type="entry name" value="SbsA_Ig"/>
</dbReference>
<feature type="compositionally biased region" description="Basic and acidic residues" evidence="2">
    <location>
        <begin position="361"/>
        <end position="371"/>
    </location>
</feature>
<reference evidence="4 5" key="1">
    <citation type="submission" date="2013-04" db="EMBL/GenBank/DDBJ databases">
        <title>The Genome Sequence of Bacteroides massiliensis DSM 17679.</title>
        <authorList>
            <consortium name="The Broad Institute Genomics Platform"/>
            <person name="Earl A."/>
            <person name="Ward D."/>
            <person name="Feldgarden M."/>
            <person name="Gevers D."/>
            <person name="Martens E."/>
            <person name="Fenner L."/>
            <person name="Roux V."/>
            <person name="Mallet M.N."/>
            <person name="Raoult D."/>
            <person name="Walker B."/>
            <person name="Young S."/>
            <person name="Zeng Q."/>
            <person name="Gargeya S."/>
            <person name="Fitzgerald M."/>
            <person name="Haas B."/>
            <person name="Abouelleil A."/>
            <person name="Allen A.W."/>
            <person name="Alvarado L."/>
            <person name="Arachchi H.M."/>
            <person name="Berlin A.M."/>
            <person name="Chapman S.B."/>
            <person name="Gainer-Dewar J."/>
            <person name="Goldberg J."/>
            <person name="Griggs A."/>
            <person name="Gujja S."/>
            <person name="Hansen M."/>
            <person name="Howarth C."/>
            <person name="Imamovic A."/>
            <person name="Ireland A."/>
            <person name="Larimer J."/>
            <person name="McCowan C."/>
            <person name="Murphy C."/>
            <person name="Pearson M."/>
            <person name="Poon T.W."/>
            <person name="Priest M."/>
            <person name="Roberts A."/>
            <person name="Saif S."/>
            <person name="Shea T."/>
            <person name="Sisk P."/>
            <person name="Sykes S."/>
            <person name="Wortman J."/>
            <person name="Nusbaum C."/>
            <person name="Birren B."/>
        </authorList>
    </citation>
    <scope>NUCLEOTIDE SEQUENCE [LARGE SCALE GENOMIC DNA]</scope>
    <source>
        <strain evidence="5">B84634 / Timone 84634 / DSM 17679 / JCM 13223</strain>
    </source>
</reference>
<dbReference type="eggNOG" id="COG4704">
    <property type="taxonomic scope" value="Bacteria"/>
</dbReference>
<dbReference type="SUPFAM" id="SSF49452">
    <property type="entry name" value="Starch-binding domain-like"/>
    <property type="match status" value="1"/>
</dbReference>
<dbReference type="STRING" id="1121098.HMPREF1534_03429"/>
<evidence type="ECO:0000256" key="2">
    <source>
        <dbReference type="SAM" id="MobiDB-lite"/>
    </source>
</evidence>
<dbReference type="GO" id="GO:0030246">
    <property type="term" value="F:carbohydrate binding"/>
    <property type="evidence" value="ECO:0007669"/>
    <property type="project" value="InterPro"/>
</dbReference>
<comment type="caution">
    <text evidence="4">The sequence shown here is derived from an EMBL/GenBank/DDBJ whole genome shotgun (WGS) entry which is preliminary data.</text>
</comment>
<proteinExistence type="predicted"/>
<sequence length="628" mass="72024">MLMIVVYSCASMGNPDGGPYDEEPPKFVRSTPKPFAINSKEKKVTIEFDEFIKLEKAAEKVVVSPPQLEQPEIKASGRKVVVGLVDSLRPNTTYTIDFADAIVDNNEGNPLGNYAFTFSTGTTIDTMEVSGTVLSASDLEPVKNIQVGLHSDLSDSAFMKKPFDRVSRTDSRGHFSIRGIAPGKYRIYALMDGNQNYLFDSKTEMIAFSDSIIIPAMEDAMRQDTIWKDSLTIDTIKSVGYTRFLPDDIILRAFKEENDRQYLTRSERDKENHFVLTFSARADTLPTLKGLNFDERDAFIIEKTDRNDSICYWIKDSLIYQMDTLEIQMDYLATDTLDRLVPQTDTLFLANKLTRAEREKLEAKAAEEKEKERKKKEKKGEKIEPEPTKFLTLNVDAPSAFDLDRNVYLSFDEPVASIDTAAIHMEIKKDSLWEEIPFLFVSDSVLPRKYEILAEWEPEKEYQLSIDSMAFKGVYGLHTNKVKQTMKVKKLNEYGTILLNITGADSTAVVELLDGSGKVLRQQRITPQNTADFYYLNPGTKFYIRLFNDRNGNGVWDTGKYSEHLQPEEVYYFPKVWEMKANFDFEENWNINAVPVEKQKLDEIKKQKPEETKKIQDRNKERARKLGR</sequence>